<sequence length="476" mass="51550">MSKTLHEAALSTPNARKGLPEGNHWRGINADVHLGYRKQKRGGRWMVRWYRGDQKYKQATIGSADDGKMEANGVDCLSFEQARTKAAKVASQARAEEIAAADGPTPTVAMAVEAYCEAQEAKERAAGEGRGDARLRLTKHVLSTKLPNVALHSLTETDLGRWRSGLSKELAPATVRRIVNDLRAALNAAAMKHRARLPAEISMIIKAGLATVDAETAQARDKQALPDADIRRIVEAAATVDAEDRWEGDLLRLVLVLSATGARFSQVKRNAVGDVQIAQGRLMVPTSRKGRGKKKASHIGVRIGSDVIESLRPAIAGRRAKEPLLERWRHKQQKAGDDCPARWERKGRSPWRSASELQRPWQRIVKEAGLPADTVPYALRHSSIVRQLRAGLPVRLVAALHDTSARMIELHYSAAIVDALDELSAGAVIPLVPTSGKGGAAQSRIVTATRQAGETPAGFPAALQADADGARTNGRP</sequence>
<dbReference type="PROSITE" id="PS51900">
    <property type="entry name" value="CB"/>
    <property type="match status" value="1"/>
</dbReference>
<evidence type="ECO:0000259" key="7">
    <source>
        <dbReference type="PROSITE" id="PS51898"/>
    </source>
</evidence>
<dbReference type="InterPro" id="IPR010998">
    <property type="entry name" value="Integrase_recombinase_N"/>
</dbReference>
<feature type="domain" description="Tyr recombinase" evidence="7">
    <location>
        <begin position="220"/>
        <end position="425"/>
    </location>
</feature>
<dbReference type="InterPro" id="IPR002104">
    <property type="entry name" value="Integrase_catalytic"/>
</dbReference>
<evidence type="ECO:0000256" key="2">
    <source>
        <dbReference type="ARBA" id="ARBA00022908"/>
    </source>
</evidence>
<keyword evidence="10" id="KW-1185">Reference proteome</keyword>
<dbReference type="Gene3D" id="1.10.150.130">
    <property type="match status" value="1"/>
</dbReference>
<dbReference type="InterPro" id="IPR044068">
    <property type="entry name" value="CB"/>
</dbReference>
<feature type="domain" description="Core-binding (CB)" evidence="8">
    <location>
        <begin position="106"/>
        <end position="190"/>
    </location>
</feature>
<evidence type="ECO:0000313" key="9">
    <source>
        <dbReference type="EMBL" id="MEW9805294.1"/>
    </source>
</evidence>
<dbReference type="Gene3D" id="1.10.443.10">
    <property type="entry name" value="Intergrase catalytic core"/>
    <property type="match status" value="1"/>
</dbReference>
<comment type="similarity">
    <text evidence="1">Belongs to the 'phage' integrase family.</text>
</comment>
<organism evidence="9 10">
    <name type="scientific">Mesorhizobium marinum</name>
    <dbReference type="NCBI Taxonomy" id="3228790"/>
    <lineage>
        <taxon>Bacteria</taxon>
        <taxon>Pseudomonadati</taxon>
        <taxon>Pseudomonadota</taxon>
        <taxon>Alphaproteobacteria</taxon>
        <taxon>Hyphomicrobiales</taxon>
        <taxon>Phyllobacteriaceae</taxon>
        <taxon>Mesorhizobium</taxon>
    </lineage>
</organism>
<feature type="region of interest" description="Disordered" evidence="6">
    <location>
        <begin position="453"/>
        <end position="476"/>
    </location>
</feature>
<evidence type="ECO:0000256" key="4">
    <source>
        <dbReference type="ARBA" id="ARBA00023172"/>
    </source>
</evidence>
<dbReference type="PROSITE" id="PS51898">
    <property type="entry name" value="TYR_RECOMBINASE"/>
    <property type="match status" value="1"/>
</dbReference>
<keyword evidence="4" id="KW-0233">DNA recombination</keyword>
<evidence type="ECO:0000256" key="3">
    <source>
        <dbReference type="ARBA" id="ARBA00023125"/>
    </source>
</evidence>
<comment type="caution">
    <text evidence="9">The sequence shown here is derived from an EMBL/GenBank/DDBJ whole genome shotgun (WGS) entry which is preliminary data.</text>
</comment>
<proteinExistence type="inferred from homology"/>
<feature type="region of interest" description="Disordered" evidence="6">
    <location>
        <begin position="1"/>
        <end position="23"/>
    </location>
</feature>
<keyword evidence="2" id="KW-0229">DNA integration</keyword>
<protein>
    <submittedName>
        <fullName evidence="9">Tyrosine-type recombinase/integrase</fullName>
    </submittedName>
</protein>
<evidence type="ECO:0000259" key="8">
    <source>
        <dbReference type="PROSITE" id="PS51900"/>
    </source>
</evidence>
<dbReference type="Proteomes" id="UP001556196">
    <property type="component" value="Unassembled WGS sequence"/>
</dbReference>
<dbReference type="PANTHER" id="PTHR30349">
    <property type="entry name" value="PHAGE INTEGRASE-RELATED"/>
    <property type="match status" value="1"/>
</dbReference>
<dbReference type="EMBL" id="JBFOCI010000001">
    <property type="protein sequence ID" value="MEW9805294.1"/>
    <property type="molecule type" value="Genomic_DNA"/>
</dbReference>
<evidence type="ECO:0000256" key="1">
    <source>
        <dbReference type="ARBA" id="ARBA00008857"/>
    </source>
</evidence>
<evidence type="ECO:0000313" key="10">
    <source>
        <dbReference type="Proteomes" id="UP001556196"/>
    </source>
</evidence>
<accession>A0ABV3QW62</accession>
<dbReference type="InterPro" id="IPR011010">
    <property type="entry name" value="DNA_brk_join_enz"/>
</dbReference>
<dbReference type="InterPro" id="IPR050090">
    <property type="entry name" value="Tyrosine_recombinase_XerCD"/>
</dbReference>
<gene>
    <name evidence="9" type="ORF">ABUE31_04760</name>
</gene>
<keyword evidence="3 5" id="KW-0238">DNA-binding</keyword>
<name>A0ABV3QW62_9HYPH</name>
<dbReference type="SUPFAM" id="SSF56349">
    <property type="entry name" value="DNA breaking-rejoining enzymes"/>
    <property type="match status" value="1"/>
</dbReference>
<reference evidence="9 10" key="1">
    <citation type="submission" date="2024-06" db="EMBL/GenBank/DDBJ databases">
        <authorList>
            <person name="Tuo L."/>
        </authorList>
    </citation>
    <scope>NUCLEOTIDE SEQUENCE [LARGE SCALE GENOMIC DNA]</scope>
    <source>
        <strain evidence="9 10">ZMM04-5</strain>
    </source>
</reference>
<evidence type="ECO:0000256" key="5">
    <source>
        <dbReference type="PROSITE-ProRule" id="PRU01248"/>
    </source>
</evidence>
<evidence type="ECO:0000256" key="6">
    <source>
        <dbReference type="SAM" id="MobiDB-lite"/>
    </source>
</evidence>
<dbReference type="RefSeq" id="WP_367722336.1">
    <property type="nucleotide sequence ID" value="NZ_JBFOCI010000001.1"/>
</dbReference>
<dbReference type="InterPro" id="IPR013762">
    <property type="entry name" value="Integrase-like_cat_sf"/>
</dbReference>
<dbReference type="Pfam" id="PF00589">
    <property type="entry name" value="Phage_integrase"/>
    <property type="match status" value="1"/>
</dbReference>
<dbReference type="PANTHER" id="PTHR30349:SF41">
    <property type="entry name" value="INTEGRASE_RECOMBINASE PROTEIN MJ0367-RELATED"/>
    <property type="match status" value="1"/>
</dbReference>